<accession>C6HN45</accession>
<proteinExistence type="predicted"/>
<name>C6HN45_AJECH</name>
<dbReference type="Proteomes" id="UP000002624">
    <property type="component" value="Unassembled WGS sequence"/>
</dbReference>
<protein>
    <submittedName>
        <fullName evidence="1">Uncharacterized protein</fullName>
    </submittedName>
</protein>
<sequence length="127" mass="14547">MPHFPFNASYATSRLPYPVRSLHEDFLAVYIPFEASDRNGSFGIWFSFSNDPVVLQRHNTADTQDQFQSHARGKGGFPHFVEHGNGHYSKHERDIDGDVKMADIFDRCDSTSETIERALDEILNSRK</sequence>
<dbReference type="HOGENOM" id="CLU_132165_0_0_1"/>
<dbReference type="OrthoDB" id="4176449at2759"/>
<dbReference type="VEuPathDB" id="FungiDB:HCDG_07511"/>
<dbReference type="OMA" id="GHYSKHE"/>
<reference evidence="2" key="1">
    <citation type="submission" date="2009-05" db="EMBL/GenBank/DDBJ databases">
        <title>The genome sequence of Ajellomyces capsulatus strain H143.</title>
        <authorList>
            <person name="Champion M."/>
            <person name="Cuomo C.A."/>
            <person name="Ma L.-J."/>
            <person name="Henn M.R."/>
            <person name="Sil A."/>
            <person name="Goldman B."/>
            <person name="Young S.K."/>
            <person name="Kodira C.D."/>
            <person name="Zeng Q."/>
            <person name="Koehrsen M."/>
            <person name="Alvarado L."/>
            <person name="Berlin A.M."/>
            <person name="Borenstein D."/>
            <person name="Chen Z."/>
            <person name="Engels R."/>
            <person name="Freedman E."/>
            <person name="Gellesch M."/>
            <person name="Goldberg J."/>
            <person name="Griggs A."/>
            <person name="Gujja S."/>
            <person name="Heiman D.I."/>
            <person name="Hepburn T.A."/>
            <person name="Howarth C."/>
            <person name="Jen D."/>
            <person name="Larson L."/>
            <person name="Lewis B."/>
            <person name="Mehta T."/>
            <person name="Park D."/>
            <person name="Pearson M."/>
            <person name="Roberts A."/>
            <person name="Saif S."/>
            <person name="Shea T.D."/>
            <person name="Shenoy N."/>
            <person name="Sisk P."/>
            <person name="Stolte C."/>
            <person name="Sykes S."/>
            <person name="Walk T."/>
            <person name="White J."/>
            <person name="Yandava C."/>
            <person name="Klein B."/>
            <person name="McEwen J.G."/>
            <person name="Puccia R."/>
            <person name="Goldman G.H."/>
            <person name="Felipe M.S."/>
            <person name="Nino-Vega G."/>
            <person name="San-Blas G."/>
            <person name="Taylor J.W."/>
            <person name="Mendoza L."/>
            <person name="Galagan J.E."/>
            <person name="Nusbaum C."/>
            <person name="Birren B.W."/>
        </authorList>
    </citation>
    <scope>NUCLEOTIDE SEQUENCE [LARGE SCALE GENOMIC DNA]</scope>
    <source>
        <strain evidence="2">H143</strain>
    </source>
</reference>
<evidence type="ECO:0000313" key="1">
    <source>
        <dbReference type="EMBL" id="EER38642.1"/>
    </source>
</evidence>
<dbReference type="AlphaFoldDB" id="C6HN45"/>
<evidence type="ECO:0000313" key="2">
    <source>
        <dbReference type="Proteomes" id="UP000002624"/>
    </source>
</evidence>
<organism evidence="1 2">
    <name type="scientific">Ajellomyces capsulatus (strain H143)</name>
    <name type="common">Darling's disease fungus</name>
    <name type="synonym">Histoplasma capsulatum</name>
    <dbReference type="NCBI Taxonomy" id="544712"/>
    <lineage>
        <taxon>Eukaryota</taxon>
        <taxon>Fungi</taxon>
        <taxon>Dikarya</taxon>
        <taxon>Ascomycota</taxon>
        <taxon>Pezizomycotina</taxon>
        <taxon>Eurotiomycetes</taxon>
        <taxon>Eurotiomycetidae</taxon>
        <taxon>Onygenales</taxon>
        <taxon>Ajellomycetaceae</taxon>
        <taxon>Histoplasma</taxon>
    </lineage>
</organism>
<gene>
    <name evidence="1" type="ORF">HCDG_07511</name>
</gene>
<dbReference type="EMBL" id="GG692431">
    <property type="protein sequence ID" value="EER38642.1"/>
    <property type="molecule type" value="Genomic_DNA"/>
</dbReference>